<name>A0A9P1NRR6_9PROT</name>
<dbReference type="Proteomes" id="UP000007319">
    <property type="component" value="Plasmid AZOBR_p3"/>
</dbReference>
<evidence type="ECO:0000313" key="3">
    <source>
        <dbReference type="Proteomes" id="UP000007319"/>
    </source>
</evidence>
<feature type="domain" description="Spore protein YkvP/CgeB glycosyl transferase-like" evidence="1">
    <location>
        <begin position="202"/>
        <end position="337"/>
    </location>
</feature>
<dbReference type="Pfam" id="PF13524">
    <property type="entry name" value="Glyco_trans_1_2"/>
    <property type="match status" value="1"/>
</dbReference>
<dbReference type="EMBL" id="HE577330">
    <property type="protein sequence ID" value="CCD02931.1"/>
    <property type="molecule type" value="Genomic_DNA"/>
</dbReference>
<accession>A0A9P1NRR6</accession>
<protein>
    <recommendedName>
        <fullName evidence="1">Spore protein YkvP/CgeB glycosyl transferase-like domain-containing protein</fullName>
    </recommendedName>
</protein>
<gene>
    <name evidence="2" type="ORF">AZOBR_p340169</name>
</gene>
<dbReference type="SUPFAM" id="SSF53756">
    <property type="entry name" value="UDP-Glycosyltransferase/glycogen phosphorylase"/>
    <property type="match status" value="1"/>
</dbReference>
<keyword evidence="3" id="KW-1185">Reference proteome</keyword>
<evidence type="ECO:0000259" key="1">
    <source>
        <dbReference type="Pfam" id="PF13524"/>
    </source>
</evidence>
<reference evidence="2 3" key="1">
    <citation type="journal article" date="2011" name="PLoS Genet.">
        <title>Azospirillum genomes reveal transition of bacteria from aquatic to terrestrial environments.</title>
        <authorList>
            <person name="Wisniewski-Dye F."/>
            <person name="Borziak K."/>
            <person name="Khalsa-Moyers G."/>
            <person name="Alexandre G."/>
            <person name="Sukharnikov L.O."/>
            <person name="Wuichet K."/>
            <person name="Hurst G.B."/>
            <person name="McDonald W.H."/>
            <person name="Robertson J.S."/>
            <person name="Barbe V."/>
            <person name="Calteau A."/>
            <person name="Rouy Z."/>
            <person name="Mangenot S."/>
            <person name="Prigent-Combaret C."/>
            <person name="Normand P."/>
            <person name="Boyer M."/>
            <person name="Siguier P."/>
            <person name="Dessaux Y."/>
            <person name="Elmerich C."/>
            <person name="Condemine G."/>
            <person name="Krishnen G."/>
            <person name="Kennedy I."/>
            <person name="Paterson A.H."/>
            <person name="Gonzalez V."/>
            <person name="Mavingui P."/>
            <person name="Zhulin I.B."/>
        </authorList>
    </citation>
    <scope>NUCLEOTIDE SEQUENCE [LARGE SCALE GENOMIC DNA]</scope>
    <source>
        <strain evidence="2 3">Sp245</strain>
    </source>
</reference>
<dbReference type="InterPro" id="IPR055259">
    <property type="entry name" value="YkvP/CgeB_Glyco_trans-like"/>
</dbReference>
<sequence length="350" mass="39240">MPRSLSVLYFACHETLEFDDLRMLTKAGHKVFSIGSFGDKSWKDQSFRGAGDELEKAFHQKELFEQFEKTGCSIRARSVTAEFCKNFDVVIVNHHPIWFTSNRDAFGDLPVVMRTIGQSTQEVEEEYRAFQDRVKIVRYSQTEAERPGWAKTDAVIYFGKYPGDYQAWRGGSGGLSFHNAFAPRNAISYPDVGGWQRFNERVQSRLFGAWNEGIPNSSGLAPHGDMARLLQEASYYFYIYTRPPSYTLSVLEAMMAGTPILAPSDKFILDQGCPVDDGWDPSRYEVPAFLDDGGGALYDTIADAADLAREIQEDSEKAAAVSAAARANAVMRFDAEKIGAQWNEFLLSIC</sequence>
<dbReference type="KEGG" id="abs:AZOBR_p340169"/>
<organism evidence="2 3">
    <name type="scientific">Azospirillum baldaniorum</name>
    <dbReference type="NCBI Taxonomy" id="1064539"/>
    <lineage>
        <taxon>Bacteria</taxon>
        <taxon>Pseudomonadati</taxon>
        <taxon>Pseudomonadota</taxon>
        <taxon>Alphaproteobacteria</taxon>
        <taxon>Rhodospirillales</taxon>
        <taxon>Azospirillaceae</taxon>
        <taxon>Azospirillum</taxon>
    </lineage>
</organism>
<evidence type="ECO:0000313" key="2">
    <source>
        <dbReference type="EMBL" id="CCD02931.1"/>
    </source>
</evidence>
<geneLocation type="plasmid" evidence="2 3">
    <name>AZOBR_p3</name>
</geneLocation>
<keyword evidence="2" id="KW-0614">Plasmid</keyword>
<dbReference type="Gene3D" id="3.40.50.2000">
    <property type="entry name" value="Glycogen Phosphorylase B"/>
    <property type="match status" value="1"/>
</dbReference>
<proteinExistence type="predicted"/>
<dbReference type="RefSeq" id="WP_014199443.1">
    <property type="nucleotide sequence ID" value="NC_016595.1"/>
</dbReference>
<dbReference type="AlphaFoldDB" id="A0A9P1NRR6"/>